<evidence type="ECO:0000256" key="5">
    <source>
        <dbReference type="ARBA" id="ARBA00011245"/>
    </source>
</evidence>
<evidence type="ECO:0000256" key="3">
    <source>
        <dbReference type="ARBA" id="ARBA00001959"/>
    </source>
</evidence>
<dbReference type="InterPro" id="IPR006102">
    <property type="entry name" value="Ig-like_GH2"/>
</dbReference>
<evidence type="ECO:0000256" key="2">
    <source>
        <dbReference type="ARBA" id="ARBA00001913"/>
    </source>
</evidence>
<comment type="subunit">
    <text evidence="5">Monomer.</text>
</comment>
<dbReference type="InterPro" id="IPR006103">
    <property type="entry name" value="Glyco_hydro_2_cat"/>
</dbReference>
<accession>A0A2D0N4N8</accession>
<evidence type="ECO:0000259" key="13">
    <source>
        <dbReference type="SMART" id="SM01038"/>
    </source>
</evidence>
<dbReference type="Gene3D" id="2.60.120.260">
    <property type="entry name" value="Galactose-binding domain-like"/>
    <property type="match status" value="1"/>
</dbReference>
<dbReference type="SUPFAM" id="SSF49303">
    <property type="entry name" value="beta-Galactosidase/glucuronidase domain"/>
    <property type="match status" value="2"/>
</dbReference>
<evidence type="ECO:0000256" key="9">
    <source>
        <dbReference type="ARBA" id="ARBA00022837"/>
    </source>
</evidence>
<evidence type="ECO:0000256" key="10">
    <source>
        <dbReference type="ARBA" id="ARBA00023295"/>
    </source>
</evidence>
<keyword evidence="9" id="KW-0106">Calcium</keyword>
<dbReference type="InterPro" id="IPR006101">
    <property type="entry name" value="Glyco_hydro_2"/>
</dbReference>
<comment type="cofactor">
    <cofactor evidence="2">
        <name>Ca(2+)</name>
        <dbReference type="ChEBI" id="CHEBI:29108"/>
    </cofactor>
</comment>
<dbReference type="InterPro" id="IPR014718">
    <property type="entry name" value="GH-type_carb-bd"/>
</dbReference>
<dbReference type="PROSITE" id="PS00608">
    <property type="entry name" value="GLYCOSYL_HYDROL_F2_2"/>
    <property type="match status" value="1"/>
</dbReference>
<dbReference type="InterPro" id="IPR013783">
    <property type="entry name" value="Ig-like_fold"/>
</dbReference>
<sequence length="1041" mass="119067">MNSIRSIILLVFTWGSLISVLNAQPAGEIPDWENPAVTGINRLPARTWSFPYPNEQLAARKDLTRADNFRSLNGLWKFHWSENPASRPLDFYQPDYDISGWKEIPVPANWQMHGYGVPVYTNITYPFPKDPPHIPHDFNPVGSYVRTFHLPTAWTGKRIVLHFGGVNSAFYVWVNGERVGYSQGSKTPAEFDISAYAHGGLNHIAVEVYRWCDGSYLEDQDMWRLSGIERDVYVYAQEGVHVADYFVQAGLDDNYRRGTFDLSVDLEQVRATRFGKNYELSVNLQDRKSGAVVYAESQRAEMPGQFAFSTTLDNVQQWSAEKPNLYDLTISLTGNGEVQEVHRSAVGFRRVEIRNKQLHVNGMPILLKGANRHEHHAERGHVVTEADMLADIRLMKQFNLNAVRCSHYPADPRWYELCDEYGLYVVDEANIESHGMGVYDFPEYGYRMSNIIARSPEWLESHLDRIRRMVERDKNHASIIIWSLGNEAGSGENFRKSYQWIKARDTSRPVQYEQAWMDDYTDIVAPMYHTIYEMQDFLAKNDDRPMILCEYSHAMGNSNGNLMDYWKLIEAEPQLQGGFIWDWQDQGIAKCTENGQCYWAYGGDFGPEGVISDGDFCCNGILFPDQSIKPAMWEVKKAYQYLRFEGIDPAKGRIRLKNGYDFRGTDEFLFRYTLSSEGQLITDGYFDPGNIAPHQTKEVTIDLPELKLDPAREYFLNIYVHTKMAEGVLPQGHAVASAQMMIPATEASFRPEVGSGALDVFDKENNLRIVGADFSLEFDKNKGWLNAYTLRGQNMLTGPLKANFWRIPTSNDKGEGTPERCAAWKNVAAGRKDIQVQHEKEDGMITVRIDSKLAAGNSPYSNTYRIYPDGSVEISADFEKGNSDLAELPKFGMHLQMPAGFRQLSWYGRGPHENYSDRNSSAYVDVYRGTVQEQYTPYVFPQENGNKTDVRWLQLTDEAGRGFLIRGAQPLSMNVHHYAVDDFDEGVTHPYLIPWKDITEVDIDLRQMGVGGDNSWGLPVHQEYKLLEDAYRYRFWILPVR</sequence>
<dbReference type="OrthoDB" id="9801077at2"/>
<dbReference type="InterPro" id="IPR036156">
    <property type="entry name" value="Beta-gal/glucu_dom_sf"/>
</dbReference>
<keyword evidence="15" id="KW-1185">Reference proteome</keyword>
<dbReference type="Gene3D" id="2.70.98.10">
    <property type="match status" value="1"/>
</dbReference>
<dbReference type="PROSITE" id="PS00719">
    <property type="entry name" value="GLYCOSYL_HYDROL_F2_1"/>
    <property type="match status" value="1"/>
</dbReference>
<protein>
    <recommendedName>
        <fullName evidence="7 12">Beta-galactosidase</fullName>
        <ecNumber evidence="6 12">3.2.1.23</ecNumber>
    </recommendedName>
    <alternativeName>
        <fullName evidence="11 12">Lactase</fullName>
    </alternativeName>
</protein>
<dbReference type="PANTHER" id="PTHR46323:SF2">
    <property type="entry name" value="BETA-GALACTOSIDASE"/>
    <property type="match status" value="1"/>
</dbReference>
<dbReference type="SMART" id="SM01038">
    <property type="entry name" value="Bgal_small_N"/>
    <property type="match status" value="1"/>
</dbReference>
<dbReference type="GO" id="GO:0005990">
    <property type="term" value="P:lactose catabolic process"/>
    <property type="evidence" value="ECO:0007669"/>
    <property type="project" value="TreeGrafter"/>
</dbReference>
<dbReference type="InterPro" id="IPR032312">
    <property type="entry name" value="LacZ_4"/>
</dbReference>
<dbReference type="GO" id="GO:0004565">
    <property type="term" value="F:beta-galactosidase activity"/>
    <property type="evidence" value="ECO:0007669"/>
    <property type="project" value="UniProtKB-EC"/>
</dbReference>
<dbReference type="Proteomes" id="UP000223913">
    <property type="component" value="Unassembled WGS sequence"/>
</dbReference>
<evidence type="ECO:0000313" key="14">
    <source>
        <dbReference type="EMBL" id="PHN03464.1"/>
    </source>
</evidence>
<dbReference type="PRINTS" id="PR00132">
    <property type="entry name" value="GLHYDRLASE2"/>
</dbReference>
<evidence type="ECO:0000313" key="15">
    <source>
        <dbReference type="Proteomes" id="UP000223913"/>
    </source>
</evidence>
<dbReference type="InterPro" id="IPR006104">
    <property type="entry name" value="Glyco_hydro_2_N"/>
</dbReference>
<dbReference type="Pfam" id="PF16353">
    <property type="entry name" value="LacZ_4"/>
    <property type="match status" value="1"/>
</dbReference>
<reference evidence="14 15" key="1">
    <citation type="submission" date="2017-10" db="EMBL/GenBank/DDBJ databases">
        <title>The draft genome sequence of Lewinella nigricans NBRC 102662.</title>
        <authorList>
            <person name="Wang K."/>
        </authorList>
    </citation>
    <scope>NUCLEOTIDE SEQUENCE [LARGE SCALE GENOMIC DNA]</scope>
    <source>
        <strain evidence="14 15">NBRC 102662</strain>
    </source>
</reference>
<dbReference type="EC" id="3.2.1.23" evidence="6 12"/>
<dbReference type="RefSeq" id="WP_099153047.1">
    <property type="nucleotide sequence ID" value="NZ_PDUD01000031.1"/>
</dbReference>
<dbReference type="Pfam" id="PF00703">
    <property type="entry name" value="Glyco_hydro_2"/>
    <property type="match status" value="1"/>
</dbReference>
<evidence type="ECO:0000256" key="1">
    <source>
        <dbReference type="ARBA" id="ARBA00001412"/>
    </source>
</evidence>
<keyword evidence="10 12" id="KW-0326">Glycosidase</keyword>
<dbReference type="SUPFAM" id="SSF49785">
    <property type="entry name" value="Galactose-binding domain-like"/>
    <property type="match status" value="1"/>
</dbReference>
<comment type="similarity">
    <text evidence="4 12">Belongs to the glycosyl hydrolase 2 family.</text>
</comment>
<gene>
    <name evidence="14" type="ORF">CRP01_26025</name>
</gene>
<dbReference type="InterPro" id="IPR004199">
    <property type="entry name" value="B-gal_small/dom_5"/>
</dbReference>
<dbReference type="FunFam" id="3.20.20.80:FF:000018">
    <property type="entry name" value="Beta-galactosidase"/>
    <property type="match status" value="1"/>
</dbReference>
<feature type="domain" description="Beta galactosidase small chain/" evidence="13">
    <location>
        <begin position="768"/>
        <end position="1038"/>
    </location>
</feature>
<dbReference type="Pfam" id="PF02837">
    <property type="entry name" value="Glyco_hydro_2_N"/>
    <property type="match status" value="1"/>
</dbReference>
<dbReference type="GO" id="GO:0009341">
    <property type="term" value="C:beta-galactosidase complex"/>
    <property type="evidence" value="ECO:0007669"/>
    <property type="project" value="InterPro"/>
</dbReference>
<dbReference type="InterPro" id="IPR023230">
    <property type="entry name" value="Glyco_hydro_2_CS"/>
</dbReference>
<dbReference type="EMBL" id="PDUD01000031">
    <property type="protein sequence ID" value="PHN03464.1"/>
    <property type="molecule type" value="Genomic_DNA"/>
</dbReference>
<dbReference type="Gene3D" id="2.60.40.10">
    <property type="entry name" value="Immunoglobulins"/>
    <property type="match status" value="2"/>
</dbReference>
<dbReference type="InterPro" id="IPR017853">
    <property type="entry name" value="GH"/>
</dbReference>
<keyword evidence="8 12" id="KW-0378">Hydrolase</keyword>
<name>A0A2D0N4N8_FLAN2</name>
<comment type="catalytic activity">
    <reaction evidence="1 12">
        <text>Hydrolysis of terminal non-reducing beta-D-galactose residues in beta-D-galactosides.</text>
        <dbReference type="EC" id="3.2.1.23"/>
    </reaction>
</comment>
<dbReference type="AlphaFoldDB" id="A0A2D0N4N8"/>
<dbReference type="Pfam" id="PF02836">
    <property type="entry name" value="Glyco_hydro_2_C"/>
    <property type="match status" value="1"/>
</dbReference>
<dbReference type="PANTHER" id="PTHR46323">
    <property type="entry name" value="BETA-GALACTOSIDASE"/>
    <property type="match status" value="1"/>
</dbReference>
<evidence type="ECO:0000256" key="4">
    <source>
        <dbReference type="ARBA" id="ARBA00007401"/>
    </source>
</evidence>
<dbReference type="InterPro" id="IPR008979">
    <property type="entry name" value="Galactose-bd-like_sf"/>
</dbReference>
<dbReference type="SUPFAM" id="SSF74650">
    <property type="entry name" value="Galactose mutarotase-like"/>
    <property type="match status" value="1"/>
</dbReference>
<evidence type="ECO:0000256" key="11">
    <source>
        <dbReference type="ARBA" id="ARBA00032230"/>
    </source>
</evidence>
<evidence type="ECO:0000256" key="8">
    <source>
        <dbReference type="ARBA" id="ARBA00022801"/>
    </source>
</evidence>
<organism evidence="14 15">
    <name type="scientific">Flavilitoribacter nigricans (strain ATCC 23147 / DSM 23189 / NBRC 102662 / NCIMB 1420 / SS-2)</name>
    <name type="common">Lewinella nigricans</name>
    <dbReference type="NCBI Taxonomy" id="1122177"/>
    <lineage>
        <taxon>Bacteria</taxon>
        <taxon>Pseudomonadati</taxon>
        <taxon>Bacteroidota</taxon>
        <taxon>Saprospiria</taxon>
        <taxon>Saprospirales</taxon>
        <taxon>Lewinellaceae</taxon>
        <taxon>Flavilitoribacter</taxon>
    </lineage>
</organism>
<comment type="caution">
    <text evidence="14">The sequence shown here is derived from an EMBL/GenBank/DDBJ whole genome shotgun (WGS) entry which is preliminary data.</text>
</comment>
<evidence type="ECO:0000256" key="12">
    <source>
        <dbReference type="RuleBase" id="RU361154"/>
    </source>
</evidence>
<dbReference type="Gene3D" id="3.20.20.80">
    <property type="entry name" value="Glycosidases"/>
    <property type="match status" value="1"/>
</dbReference>
<dbReference type="Pfam" id="PF02929">
    <property type="entry name" value="Bgal_small_N"/>
    <property type="match status" value="1"/>
</dbReference>
<evidence type="ECO:0000256" key="6">
    <source>
        <dbReference type="ARBA" id="ARBA00012756"/>
    </source>
</evidence>
<dbReference type="SUPFAM" id="SSF51445">
    <property type="entry name" value="(Trans)glycosidases"/>
    <property type="match status" value="1"/>
</dbReference>
<dbReference type="InterPro" id="IPR050347">
    <property type="entry name" value="Bact_Beta-galactosidase"/>
</dbReference>
<dbReference type="InterPro" id="IPR011013">
    <property type="entry name" value="Gal_mutarotase_sf_dom"/>
</dbReference>
<comment type="cofactor">
    <cofactor evidence="3">
        <name>Na(+)</name>
        <dbReference type="ChEBI" id="CHEBI:29101"/>
    </cofactor>
</comment>
<evidence type="ECO:0000256" key="7">
    <source>
        <dbReference type="ARBA" id="ARBA00013303"/>
    </source>
</evidence>
<dbReference type="GO" id="GO:0030246">
    <property type="term" value="F:carbohydrate binding"/>
    <property type="evidence" value="ECO:0007669"/>
    <property type="project" value="InterPro"/>
</dbReference>
<dbReference type="InterPro" id="IPR023232">
    <property type="entry name" value="Glyco_hydro_2_AS"/>
</dbReference>
<proteinExistence type="inferred from homology"/>